<organism evidence="1 2">
    <name type="scientific">Porphyromonas cangingivalis</name>
    <dbReference type="NCBI Taxonomy" id="36874"/>
    <lineage>
        <taxon>Bacteria</taxon>
        <taxon>Pseudomonadati</taxon>
        <taxon>Bacteroidota</taxon>
        <taxon>Bacteroidia</taxon>
        <taxon>Bacteroidales</taxon>
        <taxon>Porphyromonadaceae</taxon>
        <taxon>Porphyromonas</taxon>
    </lineage>
</organism>
<evidence type="ECO:0000313" key="2">
    <source>
        <dbReference type="Proteomes" id="UP000189956"/>
    </source>
</evidence>
<gene>
    <name evidence="1" type="ORF">SAMN02745205_01473</name>
</gene>
<dbReference type="Proteomes" id="UP000189956">
    <property type="component" value="Unassembled WGS sequence"/>
</dbReference>
<name>A0A1T4MCI7_PORCN</name>
<protein>
    <submittedName>
        <fullName evidence="1">Uncharacterized protein</fullName>
    </submittedName>
</protein>
<dbReference type="AlphaFoldDB" id="A0A1T4MCI7"/>
<proteinExistence type="predicted"/>
<dbReference type="EMBL" id="FUWL01000012">
    <property type="protein sequence ID" value="SJZ64749.1"/>
    <property type="molecule type" value="Genomic_DNA"/>
</dbReference>
<accession>A0A1T4MCI7</accession>
<sequence>MNLALLFFLLCSESYSHIHRLVRGGQQKAVIRDKTPLSLLFCNPTCADCDTRHLKDILFLFL</sequence>
<evidence type="ECO:0000313" key="1">
    <source>
        <dbReference type="EMBL" id="SJZ64749.1"/>
    </source>
</evidence>
<reference evidence="1 2" key="1">
    <citation type="submission" date="2017-02" db="EMBL/GenBank/DDBJ databases">
        <authorList>
            <person name="Peterson S.W."/>
        </authorList>
    </citation>
    <scope>NUCLEOTIDE SEQUENCE [LARGE SCALE GENOMIC DNA]</scope>
    <source>
        <strain evidence="1 2">ATCC 700135</strain>
    </source>
</reference>